<feature type="compositionally biased region" description="Basic and acidic residues" evidence="3">
    <location>
        <begin position="273"/>
        <end position="285"/>
    </location>
</feature>
<protein>
    <submittedName>
        <fullName evidence="4">RNI-like protein</fullName>
    </submittedName>
</protein>
<dbReference type="SUPFAM" id="SSF52047">
    <property type="entry name" value="RNI-like"/>
    <property type="match status" value="1"/>
</dbReference>
<feature type="compositionally biased region" description="Basic and acidic residues" evidence="3">
    <location>
        <begin position="1"/>
        <end position="10"/>
    </location>
</feature>
<dbReference type="RefSeq" id="XP_025350929.1">
    <property type="nucleotide sequence ID" value="XM_025491067.1"/>
</dbReference>
<keyword evidence="2" id="KW-0677">Repeat</keyword>
<evidence type="ECO:0000256" key="1">
    <source>
        <dbReference type="ARBA" id="ARBA00022614"/>
    </source>
</evidence>
<dbReference type="PANTHER" id="PTHR46652:SF7">
    <property type="entry name" value="LEUCINE-RICH REPEAT AND IQ DOMAIN-CONTAINING PROTEIN 1"/>
    <property type="match status" value="1"/>
</dbReference>
<dbReference type="Pfam" id="PF13855">
    <property type="entry name" value="LRR_8"/>
    <property type="match status" value="1"/>
</dbReference>
<evidence type="ECO:0000313" key="5">
    <source>
        <dbReference type="Proteomes" id="UP000245942"/>
    </source>
</evidence>
<sequence>MAQLLAERDRKKQKGKGKATEGKTLAESLTWLNLAGNPTLGQGSTSSSRAAFQGLETVKSLFVLNLSSCSLRLLPPKATLMNLSELRALILTQNRLDSKALEAIPYLPNLNTLVLSHNEIGSLPASLPANLPQLAKLSISHNSLGDAVGEDEDDEAEPAGSLPDFTMCSALREVRLSHNSRLSRLPDHINNWGRGASGEGRGLDLLDVGHCNLTWDNVSATLLSASSDTAEGKRLRALKSLTLAGNADVEDEDDYRSKVKAALPGLTVLDNQRLVEKTKKGEKGGKPPAGAESGPAQWPKRGPAQSDGGAVTPEAQAASAQGDKKRKRDGRGLPSVSRSTDDDRMLARAGPPPPEDDSDAGVASDEETGKREIVDQPRQGKRKRAKRGKKKDICEAREGAAEAPKGQREGQSGEWQAQGSGSD</sequence>
<dbReference type="AlphaFoldDB" id="A0A316UEV4"/>
<dbReference type="InterPro" id="IPR001611">
    <property type="entry name" value="Leu-rich_rpt"/>
</dbReference>
<dbReference type="Proteomes" id="UP000245942">
    <property type="component" value="Unassembled WGS sequence"/>
</dbReference>
<dbReference type="PROSITE" id="PS51450">
    <property type="entry name" value="LRR"/>
    <property type="match status" value="1"/>
</dbReference>
<dbReference type="STRING" id="1684307.A0A316UEV4"/>
<dbReference type="GeneID" id="37012801"/>
<evidence type="ECO:0000256" key="2">
    <source>
        <dbReference type="ARBA" id="ARBA00022737"/>
    </source>
</evidence>
<reference evidence="4 5" key="1">
    <citation type="journal article" date="2018" name="Mol. Biol. Evol.">
        <title>Broad Genomic Sampling Reveals a Smut Pathogenic Ancestry of the Fungal Clade Ustilaginomycotina.</title>
        <authorList>
            <person name="Kijpornyongpan T."/>
            <person name="Mondo S.J."/>
            <person name="Barry K."/>
            <person name="Sandor L."/>
            <person name="Lee J."/>
            <person name="Lipzen A."/>
            <person name="Pangilinan J."/>
            <person name="LaButti K."/>
            <person name="Hainaut M."/>
            <person name="Henrissat B."/>
            <person name="Grigoriev I.V."/>
            <person name="Spatafora J.W."/>
            <person name="Aime M.C."/>
        </authorList>
    </citation>
    <scope>NUCLEOTIDE SEQUENCE [LARGE SCALE GENOMIC DNA]</scope>
    <source>
        <strain evidence="4 5">MCA 4718</strain>
    </source>
</reference>
<dbReference type="InterPro" id="IPR003591">
    <property type="entry name" value="Leu-rich_rpt_typical-subtyp"/>
</dbReference>
<dbReference type="PANTHER" id="PTHR46652">
    <property type="entry name" value="LEUCINE-RICH REPEAT AND IQ DOMAIN-CONTAINING PROTEIN 1-RELATED"/>
    <property type="match status" value="1"/>
</dbReference>
<accession>A0A316UEV4</accession>
<evidence type="ECO:0000256" key="3">
    <source>
        <dbReference type="SAM" id="MobiDB-lite"/>
    </source>
</evidence>
<proteinExistence type="predicted"/>
<feature type="region of interest" description="Disordered" evidence="3">
    <location>
        <begin position="272"/>
        <end position="423"/>
    </location>
</feature>
<dbReference type="InterPro" id="IPR050836">
    <property type="entry name" value="SDS22/Internalin_LRR"/>
</dbReference>
<dbReference type="OrthoDB" id="1517790at2759"/>
<feature type="compositionally biased region" description="Polar residues" evidence="3">
    <location>
        <begin position="409"/>
        <end position="423"/>
    </location>
</feature>
<dbReference type="Gene3D" id="3.80.10.10">
    <property type="entry name" value="Ribonuclease Inhibitor"/>
    <property type="match status" value="1"/>
</dbReference>
<keyword evidence="1" id="KW-0433">Leucine-rich repeat</keyword>
<feature type="compositionally biased region" description="Basic and acidic residues" evidence="3">
    <location>
        <begin position="391"/>
        <end position="408"/>
    </location>
</feature>
<organism evidence="4 5">
    <name type="scientific">Pseudomicrostroma glucosiphilum</name>
    <dbReference type="NCBI Taxonomy" id="1684307"/>
    <lineage>
        <taxon>Eukaryota</taxon>
        <taxon>Fungi</taxon>
        <taxon>Dikarya</taxon>
        <taxon>Basidiomycota</taxon>
        <taxon>Ustilaginomycotina</taxon>
        <taxon>Exobasidiomycetes</taxon>
        <taxon>Microstromatales</taxon>
        <taxon>Microstromatales incertae sedis</taxon>
        <taxon>Pseudomicrostroma</taxon>
    </lineage>
</organism>
<gene>
    <name evidence="4" type="ORF">BCV69DRAFT_275214</name>
</gene>
<feature type="region of interest" description="Disordered" evidence="3">
    <location>
        <begin position="1"/>
        <end position="22"/>
    </location>
</feature>
<dbReference type="SMART" id="SM00369">
    <property type="entry name" value="LRR_TYP"/>
    <property type="match status" value="2"/>
</dbReference>
<feature type="compositionally biased region" description="Basic residues" evidence="3">
    <location>
        <begin position="379"/>
        <end position="390"/>
    </location>
</feature>
<dbReference type="InterPro" id="IPR032675">
    <property type="entry name" value="LRR_dom_sf"/>
</dbReference>
<evidence type="ECO:0000313" key="4">
    <source>
        <dbReference type="EMBL" id="PWN23769.1"/>
    </source>
</evidence>
<name>A0A316UEV4_9BASI</name>
<dbReference type="EMBL" id="KZ819321">
    <property type="protein sequence ID" value="PWN23769.1"/>
    <property type="molecule type" value="Genomic_DNA"/>
</dbReference>
<keyword evidence="5" id="KW-1185">Reference proteome</keyword>